<dbReference type="PROSITE" id="PS00018">
    <property type="entry name" value="EF_HAND_1"/>
    <property type="match status" value="2"/>
</dbReference>
<evidence type="ECO:0000313" key="4">
    <source>
        <dbReference type="Proteomes" id="UP001596036"/>
    </source>
</evidence>
<dbReference type="InterPro" id="IPR018247">
    <property type="entry name" value="EF_Hand_1_Ca_BS"/>
</dbReference>
<evidence type="ECO:0000313" key="3">
    <source>
        <dbReference type="EMBL" id="MFC5569030.1"/>
    </source>
</evidence>
<proteinExistence type="predicted"/>
<accession>A0ABW0SK91</accession>
<name>A0ABW0SK91_9GAMM</name>
<comment type="caution">
    <text evidence="3">The sequence shown here is derived from an EMBL/GenBank/DDBJ whole genome shotgun (WGS) entry which is preliminary data.</text>
</comment>
<dbReference type="Gene3D" id="1.10.238.10">
    <property type="entry name" value="EF-hand"/>
    <property type="match status" value="1"/>
</dbReference>
<reference evidence="4" key="1">
    <citation type="journal article" date="2019" name="Int. J. Syst. Evol. Microbiol.">
        <title>The Global Catalogue of Microorganisms (GCM) 10K type strain sequencing project: providing services to taxonomists for standard genome sequencing and annotation.</title>
        <authorList>
            <consortium name="The Broad Institute Genomics Platform"/>
            <consortium name="The Broad Institute Genome Sequencing Center for Infectious Disease"/>
            <person name="Wu L."/>
            <person name="Ma J."/>
        </authorList>
    </citation>
    <scope>NUCLEOTIDE SEQUENCE [LARGE SCALE GENOMIC DNA]</scope>
    <source>
        <strain evidence="4">KACC 11407</strain>
    </source>
</reference>
<dbReference type="InterPro" id="IPR011992">
    <property type="entry name" value="EF-hand-dom_pair"/>
</dbReference>
<dbReference type="RefSeq" id="WP_386752857.1">
    <property type="nucleotide sequence ID" value="NZ_JBHSNM010000001.1"/>
</dbReference>
<feature type="signal peptide" evidence="1">
    <location>
        <begin position="1"/>
        <end position="24"/>
    </location>
</feature>
<keyword evidence="1" id="KW-0732">Signal</keyword>
<dbReference type="EMBL" id="JBHSNM010000001">
    <property type="protein sequence ID" value="MFC5569030.1"/>
    <property type="molecule type" value="Genomic_DNA"/>
</dbReference>
<keyword evidence="4" id="KW-1185">Reference proteome</keyword>
<feature type="chain" id="PRO_5045338502" description="EF-hand domain-containing protein" evidence="1">
    <location>
        <begin position="25"/>
        <end position="150"/>
    </location>
</feature>
<dbReference type="SUPFAM" id="SSF47473">
    <property type="entry name" value="EF-hand"/>
    <property type="match status" value="1"/>
</dbReference>
<dbReference type="InterPro" id="IPR002048">
    <property type="entry name" value="EF_hand_dom"/>
</dbReference>
<gene>
    <name evidence="3" type="ORF">ACFPN1_02985</name>
</gene>
<dbReference type="Pfam" id="PF13202">
    <property type="entry name" value="EF-hand_5"/>
    <property type="match status" value="1"/>
</dbReference>
<protein>
    <recommendedName>
        <fullName evidence="2">EF-hand domain-containing protein</fullName>
    </recommendedName>
</protein>
<evidence type="ECO:0000259" key="2">
    <source>
        <dbReference type="PROSITE" id="PS50222"/>
    </source>
</evidence>
<organism evidence="3 4">
    <name type="scientific">Lysobacter yangpyeongensis</name>
    <dbReference type="NCBI Taxonomy" id="346182"/>
    <lineage>
        <taxon>Bacteria</taxon>
        <taxon>Pseudomonadati</taxon>
        <taxon>Pseudomonadota</taxon>
        <taxon>Gammaproteobacteria</taxon>
        <taxon>Lysobacterales</taxon>
        <taxon>Lysobacteraceae</taxon>
        <taxon>Lysobacter</taxon>
    </lineage>
</organism>
<feature type="domain" description="EF-hand" evidence="2">
    <location>
        <begin position="37"/>
        <end position="72"/>
    </location>
</feature>
<dbReference type="SMART" id="SM00054">
    <property type="entry name" value="EFh"/>
    <property type="match status" value="3"/>
</dbReference>
<dbReference type="Proteomes" id="UP001596036">
    <property type="component" value="Unassembled WGS sequence"/>
</dbReference>
<dbReference type="PROSITE" id="PS50222">
    <property type="entry name" value="EF_HAND_2"/>
    <property type="match status" value="1"/>
</dbReference>
<sequence length="150" mass="15890">MNTRKCISVAAASLFVAATLPAAAQTPAPRAAASAQAANRGIETIFNALDTDRNRTLSLQEFQAGYPGMARAVVLEMRLRDQFQALDTNRSGAIEQAEYGNLEFVKRAGKAAPSFGAFDADKSQGLNFAEYLAALRRLSAAQPAAPAAKK</sequence>
<evidence type="ECO:0000256" key="1">
    <source>
        <dbReference type="SAM" id="SignalP"/>
    </source>
</evidence>